<feature type="binding site" evidence="7">
    <location>
        <begin position="200"/>
        <end position="204"/>
    </location>
    <ligand>
        <name>GTP</name>
        <dbReference type="ChEBI" id="CHEBI:37565"/>
    </ligand>
</feature>
<dbReference type="Pfam" id="PF00503">
    <property type="entry name" value="G-alpha"/>
    <property type="match status" value="1"/>
</dbReference>
<dbReference type="AlphaFoldDB" id="A0AAW2YSM5"/>
<dbReference type="InterPro" id="IPR001408">
    <property type="entry name" value="Gprotein_alpha_I"/>
</dbReference>
<dbReference type="PROSITE" id="PS51882">
    <property type="entry name" value="G_ALPHA"/>
    <property type="match status" value="1"/>
</dbReference>
<feature type="binding site" evidence="7">
    <location>
        <position position="325"/>
    </location>
    <ligand>
        <name>GTP</name>
        <dbReference type="ChEBI" id="CHEBI:37565"/>
    </ligand>
</feature>
<organism evidence="10 11">
    <name type="scientific">Acrasis kona</name>
    <dbReference type="NCBI Taxonomy" id="1008807"/>
    <lineage>
        <taxon>Eukaryota</taxon>
        <taxon>Discoba</taxon>
        <taxon>Heterolobosea</taxon>
        <taxon>Tetramitia</taxon>
        <taxon>Eutetramitia</taxon>
        <taxon>Acrasidae</taxon>
        <taxon>Acrasis</taxon>
    </lineage>
</organism>
<dbReference type="GO" id="GO:0001664">
    <property type="term" value="F:G protein-coupled receptor binding"/>
    <property type="evidence" value="ECO:0007669"/>
    <property type="project" value="TreeGrafter"/>
</dbReference>
<evidence type="ECO:0000256" key="9">
    <source>
        <dbReference type="SAM" id="MobiDB-lite"/>
    </source>
</evidence>
<evidence type="ECO:0000256" key="5">
    <source>
        <dbReference type="ARBA" id="ARBA00023224"/>
    </source>
</evidence>
<dbReference type="InterPro" id="IPR001019">
    <property type="entry name" value="Gprotein_alpha_su"/>
</dbReference>
<keyword evidence="6" id="KW-0449">Lipoprotein</keyword>
<evidence type="ECO:0000256" key="7">
    <source>
        <dbReference type="PIRSR" id="PIRSR601019-1"/>
    </source>
</evidence>
<proteinExistence type="predicted"/>
<dbReference type="GO" id="GO:0005834">
    <property type="term" value="C:heterotrimeric G-protein complex"/>
    <property type="evidence" value="ECO:0007669"/>
    <property type="project" value="TreeGrafter"/>
</dbReference>
<evidence type="ECO:0000256" key="8">
    <source>
        <dbReference type="PIRSR" id="PIRSR601019-2"/>
    </source>
</evidence>
<dbReference type="CDD" id="cd00066">
    <property type="entry name" value="G-alpha"/>
    <property type="match status" value="1"/>
</dbReference>
<feature type="region of interest" description="Disordered" evidence="9">
    <location>
        <begin position="1"/>
        <end position="22"/>
    </location>
</feature>
<dbReference type="GO" id="GO:0046872">
    <property type="term" value="F:metal ion binding"/>
    <property type="evidence" value="ECO:0007669"/>
    <property type="project" value="UniProtKB-KW"/>
</dbReference>
<evidence type="ECO:0000256" key="4">
    <source>
        <dbReference type="ARBA" id="ARBA00023134"/>
    </source>
</evidence>
<dbReference type="FunFam" id="3.40.50.300:FF:002307">
    <property type="entry name" value="Guanine nucleotide-binding protein G(k) subunit alpha"/>
    <property type="match status" value="1"/>
</dbReference>
<dbReference type="SUPFAM" id="SSF47895">
    <property type="entry name" value="Transducin (alpha subunit), insertion domain"/>
    <property type="match status" value="1"/>
</dbReference>
<feature type="binding site" evidence="7">
    <location>
        <begin position="38"/>
        <end position="43"/>
    </location>
    <ligand>
        <name>GTP</name>
        <dbReference type="ChEBI" id="CHEBI:37565"/>
    </ligand>
</feature>
<name>A0AAW2YSM5_9EUKA</name>
<dbReference type="GO" id="GO:0007188">
    <property type="term" value="P:adenylate cyclase-modulating G protein-coupled receptor signaling pathway"/>
    <property type="evidence" value="ECO:0007669"/>
    <property type="project" value="InterPro"/>
</dbReference>
<feature type="binding site" evidence="8">
    <location>
        <position position="181"/>
    </location>
    <ligand>
        <name>Mg(2+)</name>
        <dbReference type="ChEBI" id="CHEBI:18420"/>
    </ligand>
</feature>
<protein>
    <submittedName>
        <fullName evidence="10">Guanine nucleotide-binding protein G(I) subunit alpha</fullName>
    </submittedName>
</protein>
<feature type="binding site" evidence="7">
    <location>
        <begin position="175"/>
        <end position="181"/>
    </location>
    <ligand>
        <name>GTP</name>
        <dbReference type="ChEBI" id="CHEBI:37565"/>
    </ligand>
</feature>
<comment type="caution">
    <text evidence="10">The sequence shown here is derived from an EMBL/GenBank/DDBJ whole genome shotgun (WGS) entry which is preliminary data.</text>
</comment>
<accession>A0AAW2YSM5</accession>
<dbReference type="PANTHER" id="PTHR10218:SF302">
    <property type="entry name" value="GUANINE NUCLEOTIDE-BINDING PROTEIN ALPHA-5 SUBUNIT"/>
    <property type="match status" value="1"/>
</dbReference>
<dbReference type="Gene3D" id="1.10.400.10">
    <property type="entry name" value="GI Alpha 1, domain 2-like"/>
    <property type="match status" value="1"/>
</dbReference>
<dbReference type="PANTHER" id="PTHR10218">
    <property type="entry name" value="GTP-BINDING PROTEIN ALPHA SUBUNIT"/>
    <property type="match status" value="1"/>
</dbReference>
<keyword evidence="2 7" id="KW-0547">Nucleotide-binding</keyword>
<feature type="binding site" evidence="8">
    <location>
        <position position="42"/>
    </location>
    <ligand>
        <name>Mg(2+)</name>
        <dbReference type="ChEBI" id="CHEBI:18420"/>
    </ligand>
</feature>
<dbReference type="GO" id="GO:0005737">
    <property type="term" value="C:cytoplasm"/>
    <property type="evidence" value="ECO:0007669"/>
    <property type="project" value="TreeGrafter"/>
</dbReference>
<dbReference type="Gene3D" id="3.40.50.300">
    <property type="entry name" value="P-loop containing nucleotide triphosphate hydrolases"/>
    <property type="match status" value="1"/>
</dbReference>
<keyword evidence="4 7" id="KW-0342">GTP-binding</keyword>
<evidence type="ECO:0000313" key="10">
    <source>
        <dbReference type="EMBL" id="KAL0480079.1"/>
    </source>
</evidence>
<dbReference type="GO" id="GO:0005525">
    <property type="term" value="F:GTP binding"/>
    <property type="evidence" value="ECO:0007669"/>
    <property type="project" value="UniProtKB-KW"/>
</dbReference>
<dbReference type="InterPro" id="IPR011025">
    <property type="entry name" value="GproteinA_insert"/>
</dbReference>
<keyword evidence="3 8" id="KW-0460">Magnesium</keyword>
<evidence type="ECO:0000256" key="3">
    <source>
        <dbReference type="ARBA" id="ARBA00022842"/>
    </source>
</evidence>
<dbReference type="SMART" id="SM00275">
    <property type="entry name" value="G_alpha"/>
    <property type="match status" value="1"/>
</dbReference>
<evidence type="ECO:0000313" key="11">
    <source>
        <dbReference type="Proteomes" id="UP001431209"/>
    </source>
</evidence>
<dbReference type="InterPro" id="IPR027417">
    <property type="entry name" value="P-loop_NTPase"/>
</dbReference>
<gene>
    <name evidence="10" type="ORF">AKO1_007053</name>
</gene>
<dbReference type="PRINTS" id="PR00318">
    <property type="entry name" value="GPROTEINA"/>
</dbReference>
<dbReference type="GO" id="GO:0031683">
    <property type="term" value="F:G-protein beta/gamma-subunit complex binding"/>
    <property type="evidence" value="ECO:0007669"/>
    <property type="project" value="InterPro"/>
</dbReference>
<reference evidence="10 11" key="1">
    <citation type="submission" date="2024-03" db="EMBL/GenBank/DDBJ databases">
        <title>The Acrasis kona genome and developmental transcriptomes reveal deep origins of eukaryotic multicellular pathways.</title>
        <authorList>
            <person name="Sheikh S."/>
            <person name="Fu C.-J."/>
            <person name="Brown M.W."/>
            <person name="Baldauf S.L."/>
        </authorList>
    </citation>
    <scope>NUCLEOTIDE SEQUENCE [LARGE SCALE GENOMIC DNA]</scope>
    <source>
        <strain evidence="10 11">ATCC MYA-3509</strain>
    </source>
</reference>
<evidence type="ECO:0000256" key="1">
    <source>
        <dbReference type="ARBA" id="ARBA00022723"/>
    </source>
</evidence>
<dbReference type="EMBL" id="JAOPGA020000624">
    <property type="protein sequence ID" value="KAL0480079.1"/>
    <property type="molecule type" value="Genomic_DNA"/>
</dbReference>
<dbReference type="SUPFAM" id="SSF52540">
    <property type="entry name" value="P-loop containing nucleoside triphosphate hydrolases"/>
    <property type="match status" value="1"/>
</dbReference>
<dbReference type="PRINTS" id="PR00441">
    <property type="entry name" value="GPROTEINAI"/>
</dbReference>
<keyword evidence="11" id="KW-1185">Reference proteome</keyword>
<evidence type="ECO:0000256" key="6">
    <source>
        <dbReference type="ARBA" id="ARBA00023288"/>
    </source>
</evidence>
<keyword evidence="5" id="KW-0807">Transducer</keyword>
<keyword evidence="1 8" id="KW-0479">Metal-binding</keyword>
<dbReference type="GO" id="GO:0003924">
    <property type="term" value="F:GTPase activity"/>
    <property type="evidence" value="ECO:0007669"/>
    <property type="project" value="InterPro"/>
</dbReference>
<dbReference type="Proteomes" id="UP001431209">
    <property type="component" value="Unassembled WGS sequence"/>
</dbReference>
<feature type="binding site" evidence="7">
    <location>
        <begin position="269"/>
        <end position="272"/>
    </location>
    <ligand>
        <name>GTP</name>
        <dbReference type="ChEBI" id="CHEBI:37565"/>
    </ligand>
</feature>
<feature type="compositionally biased region" description="Polar residues" evidence="9">
    <location>
        <begin position="1"/>
        <end position="17"/>
    </location>
</feature>
<evidence type="ECO:0000256" key="2">
    <source>
        <dbReference type="ARBA" id="ARBA00022741"/>
    </source>
</evidence>
<sequence length="351" mass="40436">MGNCVRTTADPSRTNMNRGKAQKSLNKEAKLLLLGSGESGKSTVFKQIKKQHGSGYSQEELKNAKNSIYANILLTLRALGEQCVKNNIELEPGNMERAKRMMDLVDNDSSLLVTAASRYSIDVANDVQALWADKKVQEMFNRRYEFHVFDGAGYFFQDIDRLRPPNYTPSFEDILRCRMKTVGIIEIGFQVEDVYFKLFDVGGQRNERKKWIHHFDGVTAVIFVASMSDYDQKCYEDDVTNRMIESMDLFDEMVNGTWFKETTFMLFLNKTDIFREKIKHTDLKVCFPEYDGGCDFDKAAEYVKNKFLSLNKYDQSRIHVHMTEATNTETLTRAFEHVKSLVVDKNKATPV</sequence>